<protein>
    <submittedName>
        <fullName evidence="1">Uncharacterized protein</fullName>
    </submittedName>
</protein>
<comment type="caution">
    <text evidence="1">The sequence shown here is derived from an EMBL/GenBank/DDBJ whole genome shotgun (WGS) entry which is preliminary data.</text>
</comment>
<gene>
    <name evidence="1" type="ORF">DES32_1663</name>
</gene>
<accession>A0A3D9YZ85</accession>
<sequence length="91" mass="10188">MKRTRSFGVAINASPTPQIRQELVTHLYEIGETVTLDPRGGYLRNPGDPFSVLARLPPVGTEFQYRIKSVNEPYQRVAAEYQLKRAVQAAG</sequence>
<dbReference type="Proteomes" id="UP000256900">
    <property type="component" value="Unassembled WGS sequence"/>
</dbReference>
<dbReference type="EMBL" id="QUMO01000002">
    <property type="protein sequence ID" value="REF88022.1"/>
    <property type="molecule type" value="Genomic_DNA"/>
</dbReference>
<dbReference type="RefSeq" id="WP_129396524.1">
    <property type="nucleotide sequence ID" value="NZ_QUMO01000002.1"/>
</dbReference>
<evidence type="ECO:0000313" key="1">
    <source>
        <dbReference type="EMBL" id="REF88022.1"/>
    </source>
</evidence>
<organism evidence="1 2">
    <name type="scientific">Methylovirgula ligni</name>
    <dbReference type="NCBI Taxonomy" id="569860"/>
    <lineage>
        <taxon>Bacteria</taxon>
        <taxon>Pseudomonadati</taxon>
        <taxon>Pseudomonadota</taxon>
        <taxon>Alphaproteobacteria</taxon>
        <taxon>Hyphomicrobiales</taxon>
        <taxon>Beijerinckiaceae</taxon>
        <taxon>Methylovirgula</taxon>
    </lineage>
</organism>
<reference evidence="1 2" key="1">
    <citation type="submission" date="2018-08" db="EMBL/GenBank/DDBJ databases">
        <title>Genomic Encyclopedia of Type Strains, Phase IV (KMG-IV): sequencing the most valuable type-strain genomes for metagenomic binning, comparative biology and taxonomic classification.</title>
        <authorList>
            <person name="Goeker M."/>
        </authorList>
    </citation>
    <scope>NUCLEOTIDE SEQUENCE [LARGE SCALE GENOMIC DNA]</scope>
    <source>
        <strain evidence="1 2">BW863</strain>
    </source>
</reference>
<keyword evidence="2" id="KW-1185">Reference proteome</keyword>
<evidence type="ECO:0000313" key="2">
    <source>
        <dbReference type="Proteomes" id="UP000256900"/>
    </source>
</evidence>
<dbReference type="AlphaFoldDB" id="A0A3D9YZ85"/>
<proteinExistence type="predicted"/>
<name>A0A3D9YZ85_9HYPH</name>